<dbReference type="SUPFAM" id="SSF81301">
    <property type="entry name" value="Nucleotidyltransferase"/>
    <property type="match status" value="1"/>
</dbReference>
<dbReference type="Gene3D" id="3.30.460.10">
    <property type="entry name" value="Beta Polymerase, domain 2"/>
    <property type="match status" value="1"/>
</dbReference>
<sequence>MLLLTIIVEVPMILERQNFINIRKSETELRQLLGDRQFKNFEEFISYYHLCAEGANEVGTKLENLDSDFQFKYDHNPIHHMEERMKEIPSVFEKVRRKGYEMSAKGIKDNIYDIAGIRVITNYLDDVYSVEKTLLQQSDIELIKRKDYIKNPKESGYRSLHIVVSVPVFETNGVQNTPVEVQIRTVGMDMWASLEHKLRYKTKADPTLVDKYGDQLKGYAEELSKIEINMQSIFHDLS</sequence>
<feature type="domain" description="RelA/SpoT" evidence="2">
    <location>
        <begin position="83"/>
        <end position="206"/>
    </location>
</feature>
<dbReference type="PANTHER" id="PTHR47837">
    <property type="entry name" value="GTP PYROPHOSPHOKINASE YJBM"/>
    <property type="match status" value="1"/>
</dbReference>
<evidence type="ECO:0000256" key="1">
    <source>
        <dbReference type="ARBA" id="ARBA00004976"/>
    </source>
</evidence>
<gene>
    <name evidence="3" type="ORF">FD16_GL001948</name>
</gene>
<dbReference type="Proteomes" id="UP000051820">
    <property type="component" value="Unassembled WGS sequence"/>
</dbReference>
<comment type="pathway">
    <text evidence="1">Purine metabolism; ppGpp biosynthesis; ppGpp from GTP: step 1/2.</text>
</comment>
<reference evidence="3 4" key="1">
    <citation type="journal article" date="2015" name="Genome Announc.">
        <title>Expanding the biotechnology potential of lactobacilli through comparative genomics of 213 strains and associated genera.</title>
        <authorList>
            <person name="Sun Z."/>
            <person name="Harris H.M."/>
            <person name="McCann A."/>
            <person name="Guo C."/>
            <person name="Argimon S."/>
            <person name="Zhang W."/>
            <person name="Yang X."/>
            <person name="Jeffery I.B."/>
            <person name="Cooney J.C."/>
            <person name="Kagawa T.F."/>
            <person name="Liu W."/>
            <person name="Song Y."/>
            <person name="Salvetti E."/>
            <person name="Wrobel A."/>
            <person name="Rasinkangas P."/>
            <person name="Parkhill J."/>
            <person name="Rea M.C."/>
            <person name="O'Sullivan O."/>
            <person name="Ritari J."/>
            <person name="Douillard F.P."/>
            <person name="Paul Ross R."/>
            <person name="Yang R."/>
            <person name="Briner A.E."/>
            <person name="Felis G.E."/>
            <person name="de Vos W.M."/>
            <person name="Barrangou R."/>
            <person name="Klaenhammer T.R."/>
            <person name="Caufield P.W."/>
            <person name="Cui Y."/>
            <person name="Zhang H."/>
            <person name="O'Toole P.W."/>
        </authorList>
    </citation>
    <scope>NUCLEOTIDE SEQUENCE [LARGE SCALE GENOMIC DNA]</scope>
    <source>
        <strain evidence="3 4">DSM 5007</strain>
    </source>
</reference>
<dbReference type="Pfam" id="PF04607">
    <property type="entry name" value="RelA_SpoT"/>
    <property type="match status" value="1"/>
</dbReference>
<protein>
    <submittedName>
        <fullName evidence="3">RelA SpoT domain-containing protein</fullName>
    </submittedName>
</protein>
<dbReference type="InterPro" id="IPR007685">
    <property type="entry name" value="RelA_SpoT"/>
</dbReference>
<dbReference type="EMBL" id="AZGF01000005">
    <property type="protein sequence ID" value="KRM12770.1"/>
    <property type="molecule type" value="Genomic_DNA"/>
</dbReference>
<name>A0A0R1W5J6_9LACO</name>
<dbReference type="InterPro" id="IPR052366">
    <property type="entry name" value="GTP_Pyrophosphokinase"/>
</dbReference>
<comment type="caution">
    <text evidence="3">The sequence shown here is derived from an EMBL/GenBank/DDBJ whole genome shotgun (WGS) entry which is preliminary data.</text>
</comment>
<dbReference type="CDD" id="cd05399">
    <property type="entry name" value="NT_Rel-Spo_like"/>
    <property type="match status" value="1"/>
</dbReference>
<dbReference type="UniPathway" id="UPA00908">
    <property type="reaction ID" value="UER00884"/>
</dbReference>
<evidence type="ECO:0000259" key="2">
    <source>
        <dbReference type="SMART" id="SM00954"/>
    </source>
</evidence>
<evidence type="ECO:0000313" key="3">
    <source>
        <dbReference type="EMBL" id="KRM12770.1"/>
    </source>
</evidence>
<dbReference type="STRING" id="1423807.FD16_GL001948"/>
<proteinExistence type="predicted"/>
<organism evidence="3 4">
    <name type="scientific">Paucilactobacillus suebicus DSM 5007 = KCTC 3549</name>
    <dbReference type="NCBI Taxonomy" id="1423807"/>
    <lineage>
        <taxon>Bacteria</taxon>
        <taxon>Bacillati</taxon>
        <taxon>Bacillota</taxon>
        <taxon>Bacilli</taxon>
        <taxon>Lactobacillales</taxon>
        <taxon>Lactobacillaceae</taxon>
        <taxon>Paucilactobacillus</taxon>
    </lineage>
</organism>
<dbReference type="InterPro" id="IPR043519">
    <property type="entry name" value="NT_sf"/>
</dbReference>
<evidence type="ECO:0000313" key="4">
    <source>
        <dbReference type="Proteomes" id="UP000051820"/>
    </source>
</evidence>
<accession>A0A0R1W5J6</accession>
<dbReference type="PANTHER" id="PTHR47837:SF2">
    <property type="entry name" value="GTP PYROPHOSPHOKINASE YWAC"/>
    <property type="match status" value="1"/>
</dbReference>
<dbReference type="eggNOG" id="COG2357">
    <property type="taxonomic scope" value="Bacteria"/>
</dbReference>
<keyword evidence="4" id="KW-1185">Reference proteome</keyword>
<dbReference type="PATRIC" id="fig|1423807.3.peg.2001"/>
<dbReference type="Gene3D" id="1.10.287.860">
    <property type="entry name" value="Nucleotidyltransferase"/>
    <property type="match status" value="1"/>
</dbReference>
<dbReference type="AlphaFoldDB" id="A0A0R1W5J6"/>
<dbReference type="SMART" id="SM00954">
    <property type="entry name" value="RelA_SpoT"/>
    <property type="match status" value="1"/>
</dbReference>
<dbReference type="GO" id="GO:0015970">
    <property type="term" value="P:guanosine tetraphosphate biosynthetic process"/>
    <property type="evidence" value="ECO:0007669"/>
    <property type="project" value="UniProtKB-UniPathway"/>
</dbReference>